<proteinExistence type="predicted"/>
<sequence length="64" mass="7219">LSIGDQVLIKKDFDMNTKTKRALFDSFYDNSVFTVTAILMSNMIEVKNNDGDTRTVFGGVIKRV</sequence>
<protein>
    <submittedName>
        <fullName evidence="1">Uncharacterized protein</fullName>
    </submittedName>
</protein>
<dbReference type="VEuPathDB" id="MicrosporidiaDB:CWI39_2626p0010"/>
<organism evidence="1 2">
    <name type="scientific">Hamiltosporidium magnivora</name>
    <dbReference type="NCBI Taxonomy" id="148818"/>
    <lineage>
        <taxon>Eukaryota</taxon>
        <taxon>Fungi</taxon>
        <taxon>Fungi incertae sedis</taxon>
        <taxon>Microsporidia</taxon>
        <taxon>Dubosqiidae</taxon>
        <taxon>Hamiltosporidium</taxon>
    </lineage>
</organism>
<reference evidence="1 2" key="1">
    <citation type="submission" date="2017-12" db="EMBL/GenBank/DDBJ databases">
        <authorList>
            <person name="Pombert J.-F."/>
            <person name="Haag K.L."/>
            <person name="Ebert D."/>
        </authorList>
    </citation>
    <scope>NUCLEOTIDE SEQUENCE [LARGE SCALE GENOMIC DNA]</scope>
    <source>
        <strain evidence="1">BE-OM-2</strain>
    </source>
</reference>
<accession>A0A4Q9KWF3</accession>
<dbReference type="VEuPathDB" id="MicrosporidiaDB:CWI36_2284p0010"/>
<evidence type="ECO:0000313" key="1">
    <source>
        <dbReference type="EMBL" id="TBT98670.1"/>
    </source>
</evidence>
<dbReference type="AlphaFoldDB" id="A0A4Q9KWF3"/>
<name>A0A4Q9KWF3_9MICR</name>
<keyword evidence="2" id="KW-1185">Reference proteome</keyword>
<comment type="caution">
    <text evidence="1">The sequence shown here is derived from an EMBL/GenBank/DDBJ whole genome shotgun (WGS) entry which is preliminary data.</text>
</comment>
<evidence type="ECO:0000313" key="2">
    <source>
        <dbReference type="Proteomes" id="UP000291404"/>
    </source>
</evidence>
<dbReference type="Proteomes" id="UP000291404">
    <property type="component" value="Unassembled WGS sequence"/>
</dbReference>
<feature type="non-terminal residue" evidence="1">
    <location>
        <position position="1"/>
    </location>
</feature>
<gene>
    <name evidence="1" type="ORF">CWI36_2284p0010</name>
</gene>
<dbReference type="EMBL" id="PITI01002284">
    <property type="protein sequence ID" value="TBT98670.1"/>
    <property type="molecule type" value="Genomic_DNA"/>
</dbReference>